<dbReference type="GO" id="GO:0008299">
    <property type="term" value="P:isoprenoid biosynthetic process"/>
    <property type="evidence" value="ECO:0007669"/>
    <property type="project" value="InterPro"/>
</dbReference>
<dbReference type="InterPro" id="IPR020568">
    <property type="entry name" value="Ribosomal_Su5_D2-typ_SF"/>
</dbReference>
<organism evidence="8 9">
    <name type="scientific">Legionella norrlandica</name>
    <dbReference type="NCBI Taxonomy" id="1498499"/>
    <lineage>
        <taxon>Bacteria</taxon>
        <taxon>Pseudomonadati</taxon>
        <taxon>Pseudomonadota</taxon>
        <taxon>Gammaproteobacteria</taxon>
        <taxon>Legionellales</taxon>
        <taxon>Legionellaceae</taxon>
        <taxon>Legionella</taxon>
    </lineage>
</organism>
<evidence type="ECO:0000256" key="3">
    <source>
        <dbReference type="ARBA" id="ARBA00022840"/>
    </source>
</evidence>
<sequence>MHWFAQAPANIALIKYMGKKDEDSNLPDNSSLSYTLNNLLSSVKLEKLPTKKDIWEPLYIPGAIEEFNLSVEAQQRFIDHLIRLKDHFGYVGGFLIQSSNNFPHSTGLASSASSFAALTKCASIALSELTQRSLPSIDEQAQLSRLGSGSSCRSFYAPWALWTGDKVSSIDLPYKDLLHQVIVISSQEKGIPSRQAHKLVKTSPFYEKRSQRAEENLKLLLSAFEAKDWTNIYQICWREFLDMHQLFKTCEKPFSYITDNTLNILNIIEKFWDEKGDGPIVTMDAGPNVHLLYRPDQTELALQFKSDYLVGNYDVL</sequence>
<dbReference type="PIRSF" id="PIRSF015950">
    <property type="entry name" value="Mev_P_decrbx"/>
    <property type="match status" value="1"/>
</dbReference>
<protein>
    <submittedName>
        <fullName evidence="8">Diphosphomevalonate decarboxylase</fullName>
    </submittedName>
</protein>
<dbReference type="InterPro" id="IPR014721">
    <property type="entry name" value="Ribsml_uS5_D2-typ_fold_subgr"/>
</dbReference>
<dbReference type="STRING" id="1498499.EP47_02355"/>
<keyword evidence="3" id="KW-0067">ATP-binding</keyword>
<dbReference type="InterPro" id="IPR041431">
    <property type="entry name" value="Mvd1_C"/>
</dbReference>
<evidence type="ECO:0000256" key="4">
    <source>
        <dbReference type="ARBA" id="ARBA00023098"/>
    </source>
</evidence>
<dbReference type="GO" id="GO:0005524">
    <property type="term" value="F:ATP binding"/>
    <property type="evidence" value="ECO:0007669"/>
    <property type="project" value="UniProtKB-KW"/>
</dbReference>
<comment type="caution">
    <text evidence="8">The sequence shown here is derived from an EMBL/GenBank/DDBJ whole genome shotgun (WGS) entry which is preliminary data.</text>
</comment>
<keyword evidence="2" id="KW-0547">Nucleotide-binding</keyword>
<name>A0A0A2T7P3_9GAMM</name>
<gene>
    <name evidence="8" type="ORF">EP47_02355</name>
</gene>
<evidence type="ECO:0000259" key="6">
    <source>
        <dbReference type="Pfam" id="PF18376"/>
    </source>
</evidence>
<dbReference type="GO" id="GO:0016831">
    <property type="term" value="F:carboxy-lyase activity"/>
    <property type="evidence" value="ECO:0007669"/>
    <property type="project" value="InterPro"/>
</dbReference>
<dbReference type="OrthoDB" id="5498344at2"/>
<feature type="domain" description="Diphosphomevalonate decarboxylase-like N-terminal" evidence="7">
    <location>
        <begin position="7"/>
        <end position="165"/>
    </location>
</feature>
<feature type="domain" description="Mvd1 C-terminal" evidence="6">
    <location>
        <begin position="181"/>
        <end position="304"/>
    </location>
</feature>
<dbReference type="AlphaFoldDB" id="A0A0A2T7P3"/>
<evidence type="ECO:0000256" key="1">
    <source>
        <dbReference type="ARBA" id="ARBA00022516"/>
    </source>
</evidence>
<dbReference type="InterPro" id="IPR005935">
    <property type="entry name" value="Mev_decarb"/>
</dbReference>
<dbReference type="Pfam" id="PF18376">
    <property type="entry name" value="MDD_C"/>
    <property type="match status" value="1"/>
</dbReference>
<keyword evidence="1" id="KW-0444">Lipid biosynthesis</keyword>
<dbReference type="Proteomes" id="UP000054422">
    <property type="component" value="Unassembled WGS sequence"/>
</dbReference>
<evidence type="ECO:0000313" key="8">
    <source>
        <dbReference type="EMBL" id="KGP63408.1"/>
    </source>
</evidence>
<dbReference type="RefSeq" id="WP_035889009.1">
    <property type="nucleotide sequence ID" value="NZ_JNCF01000018.1"/>
</dbReference>
<dbReference type="PANTHER" id="PTHR10977:SF3">
    <property type="entry name" value="DIPHOSPHOMEVALONATE DECARBOXYLASE"/>
    <property type="match status" value="1"/>
</dbReference>
<evidence type="ECO:0000313" key="9">
    <source>
        <dbReference type="Proteomes" id="UP000054422"/>
    </source>
</evidence>
<dbReference type="SUPFAM" id="SSF55060">
    <property type="entry name" value="GHMP Kinase, C-terminal domain"/>
    <property type="match status" value="1"/>
</dbReference>
<keyword evidence="9" id="KW-1185">Reference proteome</keyword>
<evidence type="ECO:0000256" key="5">
    <source>
        <dbReference type="ARBA" id="ARBA00023239"/>
    </source>
</evidence>
<reference evidence="8 9" key="1">
    <citation type="submission" date="2014-05" db="EMBL/GenBank/DDBJ databases">
        <authorList>
            <person name="Rizzardi K."/>
            <person name="Winiecka-Krusnell J."/>
            <person name="Ramliden M."/>
            <person name="Alm E."/>
            <person name="Andersson S."/>
            <person name="Byfors S."/>
        </authorList>
    </citation>
    <scope>NUCLEOTIDE SEQUENCE [LARGE SCALE GENOMIC DNA]</scope>
    <source>
        <strain evidence="8 9">LEGN</strain>
    </source>
</reference>
<accession>A0A0A2T7P3</accession>
<dbReference type="InterPro" id="IPR053859">
    <property type="entry name" value="MVD-like_N"/>
</dbReference>
<proteinExistence type="predicted"/>
<evidence type="ECO:0000256" key="2">
    <source>
        <dbReference type="ARBA" id="ARBA00022741"/>
    </source>
</evidence>
<keyword evidence="4" id="KW-0443">Lipid metabolism</keyword>
<dbReference type="SUPFAM" id="SSF54211">
    <property type="entry name" value="Ribosomal protein S5 domain 2-like"/>
    <property type="match status" value="1"/>
</dbReference>
<dbReference type="Pfam" id="PF22700">
    <property type="entry name" value="MVD-like_N"/>
    <property type="match status" value="1"/>
</dbReference>
<dbReference type="PANTHER" id="PTHR10977">
    <property type="entry name" value="DIPHOSPHOMEVALONATE DECARBOXYLASE"/>
    <property type="match status" value="1"/>
</dbReference>
<dbReference type="InterPro" id="IPR036554">
    <property type="entry name" value="GHMP_kinase_C_sf"/>
</dbReference>
<dbReference type="Gene3D" id="3.30.230.10">
    <property type="match status" value="1"/>
</dbReference>
<dbReference type="EMBL" id="JNCF01000018">
    <property type="protein sequence ID" value="KGP63408.1"/>
    <property type="molecule type" value="Genomic_DNA"/>
</dbReference>
<keyword evidence="5" id="KW-0456">Lyase</keyword>
<dbReference type="Gene3D" id="3.30.70.890">
    <property type="entry name" value="GHMP kinase, C-terminal domain"/>
    <property type="match status" value="1"/>
</dbReference>
<evidence type="ECO:0000259" key="7">
    <source>
        <dbReference type="Pfam" id="PF22700"/>
    </source>
</evidence>